<feature type="region of interest" description="Disordered" evidence="7">
    <location>
        <begin position="621"/>
        <end position="727"/>
    </location>
</feature>
<feature type="compositionally biased region" description="Low complexity" evidence="7">
    <location>
        <begin position="635"/>
        <end position="649"/>
    </location>
</feature>
<evidence type="ECO:0000256" key="6">
    <source>
        <dbReference type="PROSITE-ProRule" id="PRU00094"/>
    </source>
</evidence>
<dbReference type="InterPro" id="IPR000679">
    <property type="entry name" value="Znf_GATA"/>
</dbReference>
<dbReference type="GO" id="GO:0043565">
    <property type="term" value="F:sequence-specific DNA binding"/>
    <property type="evidence" value="ECO:0007669"/>
    <property type="project" value="InterPro"/>
</dbReference>
<keyword evidence="10" id="KW-1185">Reference proteome</keyword>
<keyword evidence="1" id="KW-0479">Metal-binding</keyword>
<feature type="compositionally biased region" description="Low complexity" evidence="7">
    <location>
        <begin position="703"/>
        <end position="713"/>
    </location>
</feature>
<dbReference type="OrthoDB" id="2162994at2759"/>
<dbReference type="Pfam" id="PF00320">
    <property type="entry name" value="GATA"/>
    <property type="match status" value="1"/>
</dbReference>
<organism evidence="9 10">
    <name type="scientific">Dentipellis fragilis</name>
    <dbReference type="NCBI Taxonomy" id="205917"/>
    <lineage>
        <taxon>Eukaryota</taxon>
        <taxon>Fungi</taxon>
        <taxon>Dikarya</taxon>
        <taxon>Basidiomycota</taxon>
        <taxon>Agaricomycotina</taxon>
        <taxon>Agaricomycetes</taxon>
        <taxon>Russulales</taxon>
        <taxon>Hericiaceae</taxon>
        <taxon>Dentipellis</taxon>
    </lineage>
</organism>
<feature type="region of interest" description="Disordered" evidence="7">
    <location>
        <begin position="342"/>
        <end position="436"/>
    </location>
</feature>
<dbReference type="PANTHER" id="PTHR47172">
    <property type="entry name" value="OS01G0976800 PROTEIN"/>
    <property type="match status" value="1"/>
</dbReference>
<keyword evidence="5" id="KW-0804">Transcription</keyword>
<gene>
    <name evidence="9" type="ORF">EVG20_g5732</name>
</gene>
<dbReference type="AlphaFoldDB" id="A0A4Y9YV72"/>
<evidence type="ECO:0000313" key="9">
    <source>
        <dbReference type="EMBL" id="TFY65049.1"/>
    </source>
</evidence>
<dbReference type="GO" id="GO:0006355">
    <property type="term" value="P:regulation of DNA-templated transcription"/>
    <property type="evidence" value="ECO:0007669"/>
    <property type="project" value="InterPro"/>
</dbReference>
<feature type="region of interest" description="Disordered" evidence="7">
    <location>
        <begin position="451"/>
        <end position="506"/>
    </location>
</feature>
<dbReference type="PANTHER" id="PTHR47172:SF24">
    <property type="entry name" value="GATA ZINC FINGER DOMAIN-CONTAINING PROTEIN 14-RELATED"/>
    <property type="match status" value="1"/>
</dbReference>
<dbReference type="EMBL" id="SEOQ01000351">
    <property type="protein sequence ID" value="TFY65049.1"/>
    <property type="molecule type" value="Genomic_DNA"/>
</dbReference>
<evidence type="ECO:0000259" key="8">
    <source>
        <dbReference type="PROSITE" id="PS50114"/>
    </source>
</evidence>
<evidence type="ECO:0000256" key="4">
    <source>
        <dbReference type="ARBA" id="ARBA00023015"/>
    </source>
</evidence>
<dbReference type="Gene3D" id="3.30.50.10">
    <property type="entry name" value="Erythroid Transcription Factor GATA-1, subunit A"/>
    <property type="match status" value="1"/>
</dbReference>
<evidence type="ECO:0000256" key="1">
    <source>
        <dbReference type="ARBA" id="ARBA00022723"/>
    </source>
</evidence>
<feature type="compositionally biased region" description="Low complexity" evidence="7">
    <location>
        <begin position="391"/>
        <end position="404"/>
    </location>
</feature>
<evidence type="ECO:0000313" key="10">
    <source>
        <dbReference type="Proteomes" id="UP000298327"/>
    </source>
</evidence>
<sequence length="727" mass="80124">MSLLPSCHHHHHRQLRMPLPPPSFDSLSVHTPSPPDHLAHKFPKLGETRCYWTLLSSDLRFVYLDPVLTYHLVDEAPLVIGKSVFDFVHPDEQASAKHDLGNVLESRTLHGSVTRMRFSRLSRVRRLLGYDGPPHYWPDGDKIALDRDYMAADLVINWAAEGLVLCFIHAVVDLTPFDNDEHVKTGWSNWCGTPGVDRQEAQVLYQRLYNTTPQSGSMSRVFQILQNQPDRSLMMSWPPELPHGPTARDFARLSEEVQIGNSNIQTGSDAKTSCTRRYKALQTMTSSDGIREVESIFIPHGSIIFACHKVNVHSRNASANPSSIPQANYDAPYLSSNQHPYYESSSNSYSLPPMPSTSSSYSNFMGQSSQQPLSSQYQSQQDWTHASDAPSSQLSYSQWTSSSQPFGSTSQQMRTASYSSQQTQPQQPWSSQSTPYFEASDPLAQQYQRPLSPYSLPAGETTGTSPPTAADAVPPPRATQRRTSPSNARDNYGASGRSSGNPPAGILRCSSCKVTQSPEWRKGPNGKKDLCNACGLRFARSRAKKEGVTAQRRRKEKAMAMAKQEHPPINHAASTPPITVPYSGSLRKSSFDDNSFVSTSPGASTGSRLRLRLRRAASALSIIPPQNQRQHDSRSYSIGSGSFYSSSPLSNPPVQPHGSNSHTPPGGLPRFDSLHSINRLSDPLLGNTLPAASYERERERELLGSLPGTPLSSDPRHTPAGKALVSQ</sequence>
<reference evidence="9 10" key="1">
    <citation type="submission" date="2019-02" db="EMBL/GenBank/DDBJ databases">
        <title>Genome sequencing of the rare red list fungi Dentipellis fragilis.</title>
        <authorList>
            <person name="Buettner E."/>
            <person name="Kellner H."/>
        </authorList>
    </citation>
    <scope>NUCLEOTIDE SEQUENCE [LARGE SCALE GENOMIC DNA]</scope>
    <source>
        <strain evidence="9 10">DSM 105465</strain>
    </source>
</reference>
<comment type="caution">
    <text evidence="9">The sequence shown here is derived from an EMBL/GenBank/DDBJ whole genome shotgun (WGS) entry which is preliminary data.</text>
</comment>
<keyword evidence="3" id="KW-0862">Zinc</keyword>
<accession>A0A4Y9YV72</accession>
<evidence type="ECO:0000256" key="2">
    <source>
        <dbReference type="ARBA" id="ARBA00022771"/>
    </source>
</evidence>
<dbReference type="PROSITE" id="PS50114">
    <property type="entry name" value="GATA_ZN_FINGER_2"/>
    <property type="match status" value="1"/>
</dbReference>
<dbReference type="InterPro" id="IPR013088">
    <property type="entry name" value="Znf_NHR/GATA"/>
</dbReference>
<keyword evidence="4" id="KW-0805">Transcription regulation</keyword>
<name>A0A4Y9YV72_9AGAM</name>
<feature type="domain" description="GATA-type" evidence="8">
    <location>
        <begin position="507"/>
        <end position="536"/>
    </location>
</feature>
<evidence type="ECO:0000256" key="3">
    <source>
        <dbReference type="ARBA" id="ARBA00022833"/>
    </source>
</evidence>
<evidence type="ECO:0000256" key="5">
    <source>
        <dbReference type="ARBA" id="ARBA00023163"/>
    </source>
</evidence>
<dbReference type="SMART" id="SM00401">
    <property type="entry name" value="ZnF_GATA"/>
    <property type="match status" value="1"/>
</dbReference>
<protein>
    <recommendedName>
        <fullName evidence="8">GATA-type domain-containing protein</fullName>
    </recommendedName>
</protein>
<feature type="compositionally biased region" description="Low complexity" evidence="7">
    <location>
        <begin position="417"/>
        <end position="436"/>
    </location>
</feature>
<dbReference type="SUPFAM" id="SSF57716">
    <property type="entry name" value="Glucocorticoid receptor-like (DNA-binding domain)"/>
    <property type="match status" value="1"/>
</dbReference>
<dbReference type="GO" id="GO:0008270">
    <property type="term" value="F:zinc ion binding"/>
    <property type="evidence" value="ECO:0007669"/>
    <property type="project" value="UniProtKB-KW"/>
</dbReference>
<keyword evidence="2 6" id="KW-0863">Zinc-finger</keyword>
<dbReference type="CDD" id="cd00202">
    <property type="entry name" value="ZnF_GATA"/>
    <property type="match status" value="1"/>
</dbReference>
<feature type="compositionally biased region" description="Low complexity" evidence="7">
    <location>
        <begin position="367"/>
        <end position="381"/>
    </location>
</feature>
<proteinExistence type="predicted"/>
<dbReference type="STRING" id="205917.A0A4Y9YV72"/>
<dbReference type="PROSITE" id="PS00344">
    <property type="entry name" value="GATA_ZN_FINGER_1"/>
    <property type="match status" value="1"/>
</dbReference>
<feature type="compositionally biased region" description="Polar residues" evidence="7">
    <location>
        <begin position="405"/>
        <end position="416"/>
    </location>
</feature>
<dbReference type="Proteomes" id="UP000298327">
    <property type="component" value="Unassembled WGS sequence"/>
</dbReference>
<evidence type="ECO:0000256" key="7">
    <source>
        <dbReference type="SAM" id="MobiDB-lite"/>
    </source>
</evidence>
<feature type="compositionally biased region" description="Polar residues" evidence="7">
    <location>
        <begin position="342"/>
        <end position="366"/>
    </location>
</feature>